<evidence type="ECO:0000256" key="1">
    <source>
        <dbReference type="ARBA" id="ARBA00004141"/>
    </source>
</evidence>
<keyword evidence="3 6" id="KW-0812">Transmembrane</keyword>
<dbReference type="OrthoDB" id="6730379at2759"/>
<dbReference type="EMBL" id="MU003848">
    <property type="protein sequence ID" value="KAF2717269.1"/>
    <property type="molecule type" value="Genomic_DNA"/>
</dbReference>
<name>A0A9P4UKB1_9PEZI</name>
<gene>
    <name evidence="7" type="ORF">K431DRAFT_323289</name>
</gene>
<feature type="transmembrane region" description="Helical" evidence="6">
    <location>
        <begin position="312"/>
        <end position="337"/>
    </location>
</feature>
<evidence type="ECO:0000256" key="3">
    <source>
        <dbReference type="ARBA" id="ARBA00022692"/>
    </source>
</evidence>
<dbReference type="PANTHER" id="PTHR43791">
    <property type="entry name" value="PERMEASE-RELATED"/>
    <property type="match status" value="1"/>
</dbReference>
<dbReference type="PANTHER" id="PTHR43791:SF63">
    <property type="entry name" value="HIGH AFFINITY CYSTEINE TRANSPORTER"/>
    <property type="match status" value="1"/>
</dbReference>
<dbReference type="GO" id="GO:0033229">
    <property type="term" value="F:cysteine transmembrane transporter activity"/>
    <property type="evidence" value="ECO:0007669"/>
    <property type="project" value="TreeGrafter"/>
</dbReference>
<sequence>MTSPKTAQHISVKPLGSKNWDVEGVPSANHEGYGRIDAGVARCTNGVGINISTEKNGRLEKLIDRGVLPRTILTYFLQALEGSGQGTPCISPASHVGARHAACNNFASLVAVRTFLGIFDAGCGEQMQAVTYWYLMETQQIVAGLLAYCFSLFLQTVRPRDKYLMIERVRSNQTGSRNKKFWLGVAGVETLHDPQTQCYSLIQLHTTLPALGLGALANIIITHAGLGFTVPSFVGTIVLAIVPNTSKATEAGCPPTALLWFWPSQTLGVSVRSRHSAGQTKKSVCVALDLVSQAAGNTIESQVVVTWDAPRYFIALSVHLACYVVLVGVIVIMRWYLGSQYRKRNAITAVGV</sequence>
<dbReference type="GO" id="GO:0016020">
    <property type="term" value="C:membrane"/>
    <property type="evidence" value="ECO:0007669"/>
    <property type="project" value="UniProtKB-SubCell"/>
</dbReference>
<evidence type="ECO:0000256" key="4">
    <source>
        <dbReference type="ARBA" id="ARBA00022989"/>
    </source>
</evidence>
<evidence type="ECO:0000256" key="6">
    <source>
        <dbReference type="SAM" id="Phobius"/>
    </source>
</evidence>
<keyword evidence="5 6" id="KW-0472">Membrane</keyword>
<evidence type="ECO:0000313" key="8">
    <source>
        <dbReference type="Proteomes" id="UP000799441"/>
    </source>
</evidence>
<comment type="caution">
    <text evidence="7">The sequence shown here is derived from an EMBL/GenBank/DDBJ whole genome shotgun (WGS) entry which is preliminary data.</text>
</comment>
<evidence type="ECO:0000256" key="5">
    <source>
        <dbReference type="ARBA" id="ARBA00023136"/>
    </source>
</evidence>
<accession>A0A9P4UKB1</accession>
<keyword evidence="8" id="KW-1185">Reference proteome</keyword>
<organism evidence="7 8">
    <name type="scientific">Polychaeton citri CBS 116435</name>
    <dbReference type="NCBI Taxonomy" id="1314669"/>
    <lineage>
        <taxon>Eukaryota</taxon>
        <taxon>Fungi</taxon>
        <taxon>Dikarya</taxon>
        <taxon>Ascomycota</taxon>
        <taxon>Pezizomycotina</taxon>
        <taxon>Dothideomycetes</taxon>
        <taxon>Dothideomycetidae</taxon>
        <taxon>Capnodiales</taxon>
        <taxon>Capnodiaceae</taxon>
        <taxon>Polychaeton</taxon>
    </lineage>
</organism>
<dbReference type="AlphaFoldDB" id="A0A9P4UKB1"/>
<proteinExistence type="predicted"/>
<comment type="subcellular location">
    <subcellularLocation>
        <location evidence="1">Membrane</location>
        <topology evidence="1">Multi-pass membrane protein</topology>
    </subcellularLocation>
</comment>
<evidence type="ECO:0000256" key="2">
    <source>
        <dbReference type="ARBA" id="ARBA00022448"/>
    </source>
</evidence>
<evidence type="ECO:0000313" key="7">
    <source>
        <dbReference type="EMBL" id="KAF2717269.1"/>
    </source>
</evidence>
<keyword evidence="2" id="KW-0813">Transport</keyword>
<keyword evidence="4 6" id="KW-1133">Transmembrane helix</keyword>
<protein>
    <submittedName>
        <fullName evidence="7">Uncharacterized protein</fullName>
    </submittedName>
</protein>
<reference evidence="7" key="1">
    <citation type="journal article" date="2020" name="Stud. Mycol.">
        <title>101 Dothideomycetes genomes: a test case for predicting lifestyles and emergence of pathogens.</title>
        <authorList>
            <person name="Haridas S."/>
            <person name="Albert R."/>
            <person name="Binder M."/>
            <person name="Bloem J."/>
            <person name="Labutti K."/>
            <person name="Salamov A."/>
            <person name="Andreopoulos B."/>
            <person name="Baker S."/>
            <person name="Barry K."/>
            <person name="Bills G."/>
            <person name="Bluhm B."/>
            <person name="Cannon C."/>
            <person name="Castanera R."/>
            <person name="Culley D."/>
            <person name="Daum C."/>
            <person name="Ezra D."/>
            <person name="Gonzalez J."/>
            <person name="Henrissat B."/>
            <person name="Kuo A."/>
            <person name="Liang C."/>
            <person name="Lipzen A."/>
            <person name="Lutzoni F."/>
            <person name="Magnuson J."/>
            <person name="Mondo S."/>
            <person name="Nolan M."/>
            <person name="Ohm R."/>
            <person name="Pangilinan J."/>
            <person name="Park H.-J."/>
            <person name="Ramirez L."/>
            <person name="Alfaro M."/>
            <person name="Sun H."/>
            <person name="Tritt A."/>
            <person name="Yoshinaga Y."/>
            <person name="Zwiers L.-H."/>
            <person name="Turgeon B."/>
            <person name="Goodwin S."/>
            <person name="Spatafora J."/>
            <person name="Crous P."/>
            <person name="Grigoriev I."/>
        </authorList>
    </citation>
    <scope>NUCLEOTIDE SEQUENCE</scope>
    <source>
        <strain evidence="7">CBS 116435</strain>
    </source>
</reference>
<dbReference type="Proteomes" id="UP000799441">
    <property type="component" value="Unassembled WGS sequence"/>
</dbReference>